<gene>
    <name evidence="3" type="ORF">UFOPK1909_00520</name>
</gene>
<evidence type="ECO:0000313" key="3">
    <source>
        <dbReference type="EMBL" id="CAB4620393.1"/>
    </source>
</evidence>
<dbReference type="CDD" id="cd08023">
    <property type="entry name" value="GH16_laminarinase_like"/>
    <property type="match status" value="1"/>
</dbReference>
<dbReference type="SUPFAM" id="SSF49899">
    <property type="entry name" value="Concanavalin A-like lectins/glucanases"/>
    <property type="match status" value="1"/>
</dbReference>
<dbReference type="AlphaFoldDB" id="A0A6J6I763"/>
<dbReference type="GO" id="GO:0004553">
    <property type="term" value="F:hydrolase activity, hydrolyzing O-glycosyl compounds"/>
    <property type="evidence" value="ECO:0007669"/>
    <property type="project" value="InterPro"/>
</dbReference>
<comment type="similarity">
    <text evidence="1">Belongs to the glycosyl hydrolase 16 family.</text>
</comment>
<dbReference type="InterPro" id="IPR013320">
    <property type="entry name" value="ConA-like_dom_sf"/>
</dbReference>
<proteinExistence type="inferred from homology"/>
<reference evidence="3" key="1">
    <citation type="submission" date="2020-05" db="EMBL/GenBank/DDBJ databases">
        <authorList>
            <person name="Chiriac C."/>
            <person name="Salcher M."/>
            <person name="Ghai R."/>
            <person name="Kavagutti S V."/>
        </authorList>
    </citation>
    <scope>NUCLEOTIDE SEQUENCE</scope>
</reference>
<feature type="domain" description="GH16" evidence="2">
    <location>
        <begin position="35"/>
        <end position="293"/>
    </location>
</feature>
<organism evidence="3">
    <name type="scientific">freshwater metagenome</name>
    <dbReference type="NCBI Taxonomy" id="449393"/>
    <lineage>
        <taxon>unclassified sequences</taxon>
        <taxon>metagenomes</taxon>
        <taxon>ecological metagenomes</taxon>
    </lineage>
</organism>
<accession>A0A6J6I763</accession>
<dbReference type="InterPro" id="IPR050546">
    <property type="entry name" value="Glycosyl_Hydrlase_16"/>
</dbReference>
<dbReference type="Gene3D" id="2.60.120.200">
    <property type="match status" value="1"/>
</dbReference>
<dbReference type="InterPro" id="IPR000757">
    <property type="entry name" value="Beta-glucanase-like"/>
</dbReference>
<dbReference type="PROSITE" id="PS51762">
    <property type="entry name" value="GH16_2"/>
    <property type="match status" value="1"/>
</dbReference>
<dbReference type="PANTHER" id="PTHR10963:SF55">
    <property type="entry name" value="GLYCOSIDE HYDROLASE FAMILY 16 PROTEIN"/>
    <property type="match status" value="1"/>
</dbReference>
<name>A0A6J6I763_9ZZZZ</name>
<protein>
    <submittedName>
        <fullName evidence="3">Unannotated protein</fullName>
    </submittedName>
</protein>
<evidence type="ECO:0000259" key="2">
    <source>
        <dbReference type="PROSITE" id="PS51762"/>
    </source>
</evidence>
<dbReference type="Pfam" id="PF00722">
    <property type="entry name" value="Glyco_hydro_16"/>
    <property type="match status" value="1"/>
</dbReference>
<evidence type="ECO:0000256" key="1">
    <source>
        <dbReference type="ARBA" id="ARBA00006865"/>
    </source>
</evidence>
<sequence length="299" mass="32507">MGISKQALVAASLALTLGLGVQMPDAEAATVTKKLLWSQEFTAKAGTSVSSTTWNYDIGDGTEAGIPGWGNGEREYYIPGAVKHDGKGALAITATRMPVDPSGQTTAKNPYACYYGTACEWTSGKITTYGKVGFQYGRMEARIKMPKGIGMWPAFWMLGSDIKTNNWPSSGEIDIMEAKGVSPKMAYGTVHGPGYSGGDGIGGHTAMKTYNYSGFNNYAIEWKPDQIKWLLNDKVFFTLNKADVKDKTWVFNKEFYLILNLAVGGQFTGDVDPDLKKGVLAVEWIRYYSIGGVGKVTKY</sequence>
<dbReference type="PANTHER" id="PTHR10963">
    <property type="entry name" value="GLYCOSYL HYDROLASE-RELATED"/>
    <property type="match status" value="1"/>
</dbReference>
<dbReference type="EMBL" id="CAEZVD010000040">
    <property type="protein sequence ID" value="CAB4620393.1"/>
    <property type="molecule type" value="Genomic_DNA"/>
</dbReference>
<dbReference type="GO" id="GO:0005975">
    <property type="term" value="P:carbohydrate metabolic process"/>
    <property type="evidence" value="ECO:0007669"/>
    <property type="project" value="InterPro"/>
</dbReference>